<gene>
    <name evidence="1" type="ORF">FQN60_007176</name>
</gene>
<keyword evidence="2" id="KW-1185">Reference proteome</keyword>
<dbReference type="EMBL" id="VOFY01000038">
    <property type="protein sequence ID" value="KAA8579235.1"/>
    <property type="molecule type" value="Genomic_DNA"/>
</dbReference>
<evidence type="ECO:0000313" key="1">
    <source>
        <dbReference type="EMBL" id="KAA8579235.1"/>
    </source>
</evidence>
<dbReference type="Proteomes" id="UP000327493">
    <property type="component" value="Unassembled WGS sequence"/>
</dbReference>
<comment type="caution">
    <text evidence="1">The sequence shown here is derived from an EMBL/GenBank/DDBJ whole genome shotgun (WGS) entry which is preliminary data.</text>
</comment>
<accession>A0A5J5CDN6</accession>
<organism evidence="1 2">
    <name type="scientific">Etheostoma spectabile</name>
    <name type="common">orangethroat darter</name>
    <dbReference type="NCBI Taxonomy" id="54343"/>
    <lineage>
        <taxon>Eukaryota</taxon>
        <taxon>Metazoa</taxon>
        <taxon>Chordata</taxon>
        <taxon>Craniata</taxon>
        <taxon>Vertebrata</taxon>
        <taxon>Euteleostomi</taxon>
        <taxon>Actinopterygii</taxon>
        <taxon>Neopterygii</taxon>
        <taxon>Teleostei</taxon>
        <taxon>Neoteleostei</taxon>
        <taxon>Acanthomorphata</taxon>
        <taxon>Eupercaria</taxon>
        <taxon>Perciformes</taxon>
        <taxon>Percoidei</taxon>
        <taxon>Percidae</taxon>
        <taxon>Etheostomatinae</taxon>
        <taxon>Etheostoma</taxon>
    </lineage>
</organism>
<name>A0A5J5CDN6_9PERO</name>
<proteinExistence type="predicted"/>
<reference evidence="1 2" key="1">
    <citation type="submission" date="2019-08" db="EMBL/GenBank/DDBJ databases">
        <title>A chromosome-level genome assembly, high-density linkage maps, and genome scans reveal the genomic architecture of hybrid incompatibilities underlying speciation via character displacement in darters (Percidae: Etheostominae).</title>
        <authorList>
            <person name="Moran R.L."/>
            <person name="Catchen J.M."/>
            <person name="Fuller R.C."/>
        </authorList>
    </citation>
    <scope>NUCLEOTIDE SEQUENCE [LARGE SCALE GENOMIC DNA]</scope>
    <source>
        <strain evidence="1">EspeVRDwgs_2016</strain>
        <tissue evidence="1">Muscle</tissue>
    </source>
</reference>
<dbReference type="AlphaFoldDB" id="A0A5J5CDN6"/>
<evidence type="ECO:0000313" key="2">
    <source>
        <dbReference type="Proteomes" id="UP000327493"/>
    </source>
</evidence>
<sequence>MKVDLGGRLQFPQVVQTTLRPDVSHGKRAVNRPLKGRAPNTKTFCMTAGGKGGRHGCSLSRSAVEDFPLSQCGECSQPLE</sequence>
<protein>
    <submittedName>
        <fullName evidence="1">Uncharacterized protein</fullName>
    </submittedName>
</protein>